<dbReference type="InterPro" id="IPR051677">
    <property type="entry name" value="AfsR-DnrI-RedD_regulator"/>
</dbReference>
<dbReference type="SUPFAM" id="SSF48452">
    <property type="entry name" value="TPR-like"/>
    <property type="match status" value="1"/>
</dbReference>
<keyword evidence="2" id="KW-0238">DNA-binding</keyword>
<dbReference type="InterPro" id="IPR001867">
    <property type="entry name" value="OmpR/PhoB-type_DNA-bd"/>
</dbReference>
<dbReference type="Pfam" id="PF00486">
    <property type="entry name" value="Trans_reg_C"/>
    <property type="match status" value="1"/>
</dbReference>
<dbReference type="Pfam" id="PF03704">
    <property type="entry name" value="BTAD"/>
    <property type="match status" value="1"/>
</dbReference>
<reference evidence="6 7" key="1">
    <citation type="journal article" date="2019" name="Int. J. Syst. Evol. Microbiol.">
        <title>The Global Catalogue of Microorganisms (GCM) 10K type strain sequencing project: providing services to taxonomists for standard genome sequencing and annotation.</title>
        <authorList>
            <consortium name="The Broad Institute Genomics Platform"/>
            <consortium name="The Broad Institute Genome Sequencing Center for Infectious Disease"/>
            <person name="Wu L."/>
            <person name="Ma J."/>
        </authorList>
    </citation>
    <scope>NUCLEOTIDE SEQUENCE [LARGE SCALE GENOMIC DNA]</scope>
    <source>
        <strain evidence="6 7">JCM 10425</strain>
    </source>
</reference>
<feature type="compositionally biased region" description="Basic and acidic residues" evidence="3">
    <location>
        <begin position="289"/>
        <end position="304"/>
    </location>
</feature>
<dbReference type="RefSeq" id="WP_344652853.1">
    <property type="nucleotide sequence ID" value="NZ_BAAAGX010000028.1"/>
</dbReference>
<evidence type="ECO:0000313" key="6">
    <source>
        <dbReference type="EMBL" id="GAA0269713.1"/>
    </source>
</evidence>
<evidence type="ECO:0000256" key="1">
    <source>
        <dbReference type="ARBA" id="ARBA00005820"/>
    </source>
</evidence>
<dbReference type="PANTHER" id="PTHR35807:SF2">
    <property type="entry name" value="TRANSCRIPTIONAL ACTIVATOR DOMAIN"/>
    <property type="match status" value="1"/>
</dbReference>
<evidence type="ECO:0000259" key="5">
    <source>
        <dbReference type="SMART" id="SM01043"/>
    </source>
</evidence>
<dbReference type="SUPFAM" id="SSF46894">
    <property type="entry name" value="C-terminal effector domain of the bipartite response regulators"/>
    <property type="match status" value="1"/>
</dbReference>
<evidence type="ECO:0000313" key="7">
    <source>
        <dbReference type="Proteomes" id="UP001500967"/>
    </source>
</evidence>
<comment type="caution">
    <text evidence="6">The sequence shown here is derived from an EMBL/GenBank/DDBJ whole genome shotgun (WGS) entry which is preliminary data.</text>
</comment>
<sequence>MLDASGYTVISGPVGSYLAERLAAAIASRNRWNGCVWLRRPQRNLRSLDAALAEACAKRWRADTHPTDDPRRRLERALLGSPEGAVVVVEVTDLTTAIGRLMTGLRPLASDRGVRLVVVAEGLRLPVVRFAPDALVAPAALGGVDGLAARVGLLASAPVAARRLTRLAERRPAVATDLLDAAAVWPHDVLLGALAGRTRTLERVTAALLDLCTPAQRSALETCATTGYWHPQLDTGVVRAADLRPWLVPLEESWSWVRPIWLAPLRRALARRGPSPVVARPAAAGPGSPDDRRLRPPDDRRSRSTGDQGSRSSEDQGSRWTGRGVVEVRLFGGFEVRVDGVVVDFPGRRGRSVLRFLLTRPDRRCPRDQLLEEFWPDVDGRAARNRLQVAVSGLRSALRSATNDHVIEYASGEYRIAPAVRVRTDVEEFEEALGAARSAGRPDVALSAYHQAIDLYRGDFAADVPYESWTLLPRESLRLRYLDALDAAGRIALRTGRIDDCVVTAHRVLEVDPCREDAHRLLMRCYARQGRPHQARRQYELCRRLLAATLSVEPAPETTALYRSIRPR</sequence>
<evidence type="ECO:0008006" key="8">
    <source>
        <dbReference type="Google" id="ProtNLM"/>
    </source>
</evidence>
<dbReference type="InterPro" id="IPR011990">
    <property type="entry name" value="TPR-like_helical_dom_sf"/>
</dbReference>
<dbReference type="Gene3D" id="1.25.40.10">
    <property type="entry name" value="Tetratricopeptide repeat domain"/>
    <property type="match status" value="1"/>
</dbReference>
<evidence type="ECO:0000256" key="3">
    <source>
        <dbReference type="SAM" id="MobiDB-lite"/>
    </source>
</evidence>
<proteinExistence type="inferred from homology"/>
<feature type="region of interest" description="Disordered" evidence="3">
    <location>
        <begin position="274"/>
        <end position="320"/>
    </location>
</feature>
<protein>
    <recommendedName>
        <fullName evidence="8">DNA-binding SARP family transcriptional activator</fullName>
    </recommendedName>
</protein>
<dbReference type="PANTHER" id="PTHR35807">
    <property type="entry name" value="TRANSCRIPTIONAL REGULATOR REDD-RELATED"/>
    <property type="match status" value="1"/>
</dbReference>
<feature type="domain" description="OmpR/PhoB-type" evidence="4">
    <location>
        <begin position="340"/>
        <end position="416"/>
    </location>
</feature>
<feature type="compositionally biased region" description="Low complexity" evidence="3">
    <location>
        <begin position="274"/>
        <end position="288"/>
    </location>
</feature>
<dbReference type="SMART" id="SM00862">
    <property type="entry name" value="Trans_reg_C"/>
    <property type="match status" value="1"/>
</dbReference>
<dbReference type="InterPro" id="IPR036388">
    <property type="entry name" value="WH-like_DNA-bd_sf"/>
</dbReference>
<comment type="similarity">
    <text evidence="1">Belongs to the AfsR/DnrI/RedD regulatory family.</text>
</comment>
<dbReference type="InterPro" id="IPR016032">
    <property type="entry name" value="Sig_transdc_resp-reg_C-effctor"/>
</dbReference>
<name>A0ABN0V0U7_9ACTN</name>
<evidence type="ECO:0000256" key="2">
    <source>
        <dbReference type="ARBA" id="ARBA00023125"/>
    </source>
</evidence>
<gene>
    <name evidence="6" type="ORF">GCM10009539_66080</name>
</gene>
<dbReference type="InterPro" id="IPR005158">
    <property type="entry name" value="BTAD"/>
</dbReference>
<keyword evidence="7" id="KW-1185">Reference proteome</keyword>
<organism evidence="6 7">
    <name type="scientific">Cryptosporangium japonicum</name>
    <dbReference type="NCBI Taxonomy" id="80872"/>
    <lineage>
        <taxon>Bacteria</taxon>
        <taxon>Bacillati</taxon>
        <taxon>Actinomycetota</taxon>
        <taxon>Actinomycetes</taxon>
        <taxon>Cryptosporangiales</taxon>
        <taxon>Cryptosporangiaceae</taxon>
        <taxon>Cryptosporangium</taxon>
    </lineage>
</organism>
<dbReference type="SMART" id="SM01043">
    <property type="entry name" value="BTAD"/>
    <property type="match status" value="1"/>
</dbReference>
<dbReference type="EMBL" id="BAAAGX010000028">
    <property type="protein sequence ID" value="GAA0269713.1"/>
    <property type="molecule type" value="Genomic_DNA"/>
</dbReference>
<accession>A0ABN0V0U7</accession>
<dbReference type="Proteomes" id="UP001500967">
    <property type="component" value="Unassembled WGS sequence"/>
</dbReference>
<dbReference type="Gene3D" id="1.10.10.10">
    <property type="entry name" value="Winged helix-like DNA-binding domain superfamily/Winged helix DNA-binding domain"/>
    <property type="match status" value="1"/>
</dbReference>
<feature type="domain" description="Bacterial transcriptional activator" evidence="5">
    <location>
        <begin position="424"/>
        <end position="566"/>
    </location>
</feature>
<evidence type="ECO:0000259" key="4">
    <source>
        <dbReference type="SMART" id="SM00862"/>
    </source>
</evidence>